<dbReference type="Gene3D" id="4.10.280.50">
    <property type="match status" value="1"/>
</dbReference>
<dbReference type="InterPro" id="IPR010107">
    <property type="entry name" value="Glutamate_decarboxylase"/>
</dbReference>
<dbReference type="GO" id="GO:0004351">
    <property type="term" value="F:glutamate decarboxylase activity"/>
    <property type="evidence" value="ECO:0007669"/>
    <property type="project" value="UniProtKB-EC"/>
</dbReference>
<evidence type="ECO:0000256" key="2">
    <source>
        <dbReference type="ARBA" id="ARBA00009533"/>
    </source>
</evidence>
<evidence type="ECO:0000313" key="11">
    <source>
        <dbReference type="Proteomes" id="UP000185696"/>
    </source>
</evidence>
<dbReference type="SUPFAM" id="SSF53383">
    <property type="entry name" value="PLP-dependent transferases"/>
    <property type="match status" value="1"/>
</dbReference>
<dbReference type="EMBL" id="MSIF01000008">
    <property type="protein sequence ID" value="OLF09752.1"/>
    <property type="molecule type" value="Genomic_DNA"/>
</dbReference>
<evidence type="ECO:0000256" key="6">
    <source>
        <dbReference type="ARBA" id="ARBA00048868"/>
    </source>
</evidence>
<dbReference type="InterPro" id="IPR015421">
    <property type="entry name" value="PyrdxlP-dep_Trfase_major"/>
</dbReference>
<evidence type="ECO:0000256" key="9">
    <source>
        <dbReference type="RuleBase" id="RU361171"/>
    </source>
</evidence>
<evidence type="ECO:0000256" key="7">
    <source>
        <dbReference type="PIRSR" id="PIRSR602129-50"/>
    </source>
</evidence>
<comment type="caution">
    <text evidence="10">The sequence shown here is derived from an EMBL/GenBank/DDBJ whole genome shotgun (WGS) entry which is preliminary data.</text>
</comment>
<keyword evidence="4 7" id="KW-0663">Pyridoxal phosphate</keyword>
<dbReference type="OrthoDB" id="3401800at2"/>
<gene>
    <name evidence="10" type="ORF">BLA60_18400</name>
</gene>
<keyword evidence="9" id="KW-0210">Decarboxylase</keyword>
<protein>
    <recommendedName>
        <fullName evidence="3 9">Glutamate decarboxylase</fullName>
        <ecNumber evidence="3 9">4.1.1.15</ecNumber>
    </recommendedName>
</protein>
<comment type="cofactor">
    <cofactor evidence="1 7 8">
        <name>pyridoxal 5'-phosphate</name>
        <dbReference type="ChEBI" id="CHEBI:597326"/>
    </cofactor>
</comment>
<comment type="similarity">
    <text evidence="2 8">Belongs to the group II decarboxylase family.</text>
</comment>
<dbReference type="NCBIfam" id="TIGR01788">
    <property type="entry name" value="Glu-decarb-GAD"/>
    <property type="match status" value="1"/>
</dbReference>
<comment type="catalytic activity">
    <reaction evidence="6 9">
        <text>L-glutamate + H(+) = 4-aminobutanoate + CO2</text>
        <dbReference type="Rhea" id="RHEA:17785"/>
        <dbReference type="ChEBI" id="CHEBI:15378"/>
        <dbReference type="ChEBI" id="CHEBI:16526"/>
        <dbReference type="ChEBI" id="CHEBI:29985"/>
        <dbReference type="ChEBI" id="CHEBI:59888"/>
        <dbReference type="EC" id="4.1.1.15"/>
    </reaction>
</comment>
<keyword evidence="11" id="KW-1185">Reference proteome</keyword>
<proteinExistence type="inferred from homology"/>
<organism evidence="10 11">
    <name type="scientific">Actinophytocola xinjiangensis</name>
    <dbReference type="NCBI Taxonomy" id="485602"/>
    <lineage>
        <taxon>Bacteria</taxon>
        <taxon>Bacillati</taxon>
        <taxon>Actinomycetota</taxon>
        <taxon>Actinomycetes</taxon>
        <taxon>Pseudonocardiales</taxon>
        <taxon>Pseudonocardiaceae</taxon>
    </lineage>
</organism>
<evidence type="ECO:0000256" key="8">
    <source>
        <dbReference type="RuleBase" id="RU000382"/>
    </source>
</evidence>
<dbReference type="InterPro" id="IPR015424">
    <property type="entry name" value="PyrdxlP-dep_Trfase"/>
</dbReference>
<dbReference type="Proteomes" id="UP000185696">
    <property type="component" value="Unassembled WGS sequence"/>
</dbReference>
<dbReference type="Gene3D" id="3.90.1150.160">
    <property type="match status" value="1"/>
</dbReference>
<evidence type="ECO:0000313" key="10">
    <source>
        <dbReference type="EMBL" id="OLF09752.1"/>
    </source>
</evidence>
<feature type="modified residue" description="N6-(pyridoxal phosphate)lysine" evidence="7">
    <location>
        <position position="275"/>
    </location>
</feature>
<evidence type="ECO:0000256" key="1">
    <source>
        <dbReference type="ARBA" id="ARBA00001933"/>
    </source>
</evidence>
<dbReference type="Gene3D" id="3.40.640.10">
    <property type="entry name" value="Type I PLP-dependent aspartate aminotransferase-like (Major domain)"/>
    <property type="match status" value="1"/>
</dbReference>
<accession>A0A7Z0WKW8</accession>
<dbReference type="GO" id="GO:0004058">
    <property type="term" value="F:aromatic-L-amino-acid decarboxylase activity"/>
    <property type="evidence" value="ECO:0007669"/>
    <property type="project" value="UniProtKB-ARBA"/>
</dbReference>
<name>A0A7Z0WKW8_9PSEU</name>
<dbReference type="GO" id="GO:0030170">
    <property type="term" value="F:pyridoxal phosphate binding"/>
    <property type="evidence" value="ECO:0007669"/>
    <property type="project" value="InterPro"/>
</dbReference>
<evidence type="ECO:0000256" key="4">
    <source>
        <dbReference type="ARBA" id="ARBA00022898"/>
    </source>
</evidence>
<keyword evidence="5 8" id="KW-0456">Lyase</keyword>
<dbReference type="AlphaFoldDB" id="A0A7Z0WKW8"/>
<evidence type="ECO:0000256" key="5">
    <source>
        <dbReference type="ARBA" id="ARBA00023239"/>
    </source>
</evidence>
<dbReference type="PANTHER" id="PTHR43321:SF3">
    <property type="entry name" value="GLUTAMATE DECARBOXYLASE"/>
    <property type="match status" value="1"/>
</dbReference>
<evidence type="ECO:0000256" key="3">
    <source>
        <dbReference type="ARBA" id="ARBA00012421"/>
    </source>
</evidence>
<dbReference type="GO" id="GO:0006538">
    <property type="term" value="P:L-glutamate catabolic process"/>
    <property type="evidence" value="ECO:0007669"/>
    <property type="project" value="TreeGrafter"/>
</dbReference>
<dbReference type="FunFam" id="3.40.640.10:FF:000017">
    <property type="entry name" value="Glutamate decarboxylase"/>
    <property type="match status" value="1"/>
</dbReference>
<dbReference type="EC" id="4.1.1.15" evidence="3 9"/>
<dbReference type="PANTHER" id="PTHR43321">
    <property type="entry name" value="GLUTAMATE DECARBOXYLASE"/>
    <property type="match status" value="1"/>
</dbReference>
<dbReference type="Pfam" id="PF00282">
    <property type="entry name" value="Pyridoxal_deC"/>
    <property type="match status" value="1"/>
</dbReference>
<dbReference type="RefSeq" id="WP_075134143.1">
    <property type="nucleotide sequence ID" value="NZ_MSIF01000008.1"/>
</dbReference>
<reference evidence="10 11" key="1">
    <citation type="submission" date="2016-12" db="EMBL/GenBank/DDBJ databases">
        <title>The draft genome sequence of Actinophytocola xinjiangensis.</title>
        <authorList>
            <person name="Wang W."/>
            <person name="Yuan L."/>
        </authorList>
    </citation>
    <scope>NUCLEOTIDE SEQUENCE [LARGE SCALE GENOMIC DNA]</scope>
    <source>
        <strain evidence="10 11">CGMCC 4.4663</strain>
    </source>
</reference>
<dbReference type="GO" id="GO:0005829">
    <property type="term" value="C:cytosol"/>
    <property type="evidence" value="ECO:0007669"/>
    <property type="project" value="TreeGrafter"/>
</dbReference>
<dbReference type="InterPro" id="IPR002129">
    <property type="entry name" value="PyrdxlP-dep_de-COase"/>
</dbReference>
<sequence length="463" mass="50947">MLKQVHHDQNAALGVNPLYSGLVPEGGLPRFMLPQQPMAPDAAAALVRDGLILDGNSRLNLATYCTTWMEPQAKALISETLDRNLVDHDQYPQTAELEARCVNILDHLWNDPDRQSIGCSTGGSSEAAMLAGLAMKFRWRDQRRARGEATDRPNLVMSSAVHTCWPKFCRYWDVEPRYVPIHEPRFAVDAAEVIEHCDENTIGVVAILGSSATGTYDPVTEIAGGLDGLATHGGLDIPLHIDAAVGGFVTPFLEPDLVWDFRLRRVASINASGHKFGLTYPGVGWIIWQNPDFLPKDLVFDCGLLGGSVPTFTLNFSRSGAPVVAQYYNFLRLGFEGYRAVQQECRDVASFLGEGVAQIPGLEVITDGSDLPVVTFRVRADEDRMTVFDLSDRLRRYGWEVPAYHLAPALEHIAVIRMVVRNGFSRDVAEMLLDDLRTEAQTLLGGSALPARTAHATRSTVTH</sequence>